<name>A0A4C1ZIF1_EUMVA</name>
<sequence length="94" mass="10386">MGDEEEKREKELETRAAREVHLLCGNMALSRKAHGQFCHIYGLLKAINCTGSTYMAATYETSVQIGQKYFLKAVKFCPDNGGRDPASGCAALKR</sequence>
<accession>A0A4C1ZIF1</accession>
<dbReference type="AlphaFoldDB" id="A0A4C1ZIF1"/>
<evidence type="ECO:0000313" key="1">
    <source>
        <dbReference type="EMBL" id="GBP86397.1"/>
    </source>
</evidence>
<organism evidence="1 2">
    <name type="scientific">Eumeta variegata</name>
    <name type="common">Bagworm moth</name>
    <name type="synonym">Eumeta japonica</name>
    <dbReference type="NCBI Taxonomy" id="151549"/>
    <lineage>
        <taxon>Eukaryota</taxon>
        <taxon>Metazoa</taxon>
        <taxon>Ecdysozoa</taxon>
        <taxon>Arthropoda</taxon>
        <taxon>Hexapoda</taxon>
        <taxon>Insecta</taxon>
        <taxon>Pterygota</taxon>
        <taxon>Neoptera</taxon>
        <taxon>Endopterygota</taxon>
        <taxon>Lepidoptera</taxon>
        <taxon>Glossata</taxon>
        <taxon>Ditrysia</taxon>
        <taxon>Tineoidea</taxon>
        <taxon>Psychidae</taxon>
        <taxon>Oiketicinae</taxon>
        <taxon>Eumeta</taxon>
    </lineage>
</organism>
<keyword evidence="2" id="KW-1185">Reference proteome</keyword>
<proteinExistence type="predicted"/>
<gene>
    <name evidence="1" type="ORF">EVAR_63226_1</name>
</gene>
<dbReference type="Proteomes" id="UP000299102">
    <property type="component" value="Unassembled WGS sequence"/>
</dbReference>
<comment type="caution">
    <text evidence="1">The sequence shown here is derived from an EMBL/GenBank/DDBJ whole genome shotgun (WGS) entry which is preliminary data.</text>
</comment>
<dbReference type="EMBL" id="BGZK01001792">
    <property type="protein sequence ID" value="GBP86397.1"/>
    <property type="molecule type" value="Genomic_DNA"/>
</dbReference>
<protein>
    <submittedName>
        <fullName evidence="1">Uncharacterized protein</fullName>
    </submittedName>
</protein>
<reference evidence="1 2" key="1">
    <citation type="journal article" date="2019" name="Commun. Biol.">
        <title>The bagworm genome reveals a unique fibroin gene that provides high tensile strength.</title>
        <authorList>
            <person name="Kono N."/>
            <person name="Nakamura H."/>
            <person name="Ohtoshi R."/>
            <person name="Tomita M."/>
            <person name="Numata K."/>
            <person name="Arakawa K."/>
        </authorList>
    </citation>
    <scope>NUCLEOTIDE SEQUENCE [LARGE SCALE GENOMIC DNA]</scope>
</reference>
<evidence type="ECO:0000313" key="2">
    <source>
        <dbReference type="Proteomes" id="UP000299102"/>
    </source>
</evidence>